<reference evidence="3" key="1">
    <citation type="submission" date="2022-11" db="UniProtKB">
        <authorList>
            <consortium name="WormBaseParasite"/>
        </authorList>
    </citation>
    <scope>IDENTIFICATION</scope>
</reference>
<organism evidence="2 3">
    <name type="scientific">Meloidogyne incognita</name>
    <name type="common">Southern root-knot nematode worm</name>
    <name type="synonym">Oxyuris incognita</name>
    <dbReference type="NCBI Taxonomy" id="6306"/>
    <lineage>
        <taxon>Eukaryota</taxon>
        <taxon>Metazoa</taxon>
        <taxon>Ecdysozoa</taxon>
        <taxon>Nematoda</taxon>
        <taxon>Chromadorea</taxon>
        <taxon>Rhabditida</taxon>
        <taxon>Tylenchina</taxon>
        <taxon>Tylenchomorpha</taxon>
        <taxon>Tylenchoidea</taxon>
        <taxon>Meloidogynidae</taxon>
        <taxon>Meloidogyninae</taxon>
        <taxon>Meloidogyne</taxon>
        <taxon>Meloidogyne incognita group</taxon>
    </lineage>
</organism>
<dbReference type="WBParaSite" id="Minc3s00253g08668">
    <property type="protein sequence ID" value="Minc3s00253g08668"/>
    <property type="gene ID" value="Minc3s00253g08668"/>
</dbReference>
<protein>
    <submittedName>
        <fullName evidence="3">Uncharacterized protein</fullName>
    </submittedName>
</protein>
<evidence type="ECO:0000313" key="3">
    <source>
        <dbReference type="WBParaSite" id="Minc3s00253g08668"/>
    </source>
</evidence>
<accession>A0A914L4E0</accession>
<keyword evidence="2" id="KW-1185">Reference proteome</keyword>
<evidence type="ECO:0000256" key="1">
    <source>
        <dbReference type="SAM" id="MobiDB-lite"/>
    </source>
</evidence>
<dbReference type="Proteomes" id="UP000887563">
    <property type="component" value="Unplaced"/>
</dbReference>
<evidence type="ECO:0000313" key="2">
    <source>
        <dbReference type="Proteomes" id="UP000887563"/>
    </source>
</evidence>
<sequence>MMLPKRSRTFRIRRSNYWLIKFNQIQVIILLFFVEKYIKALPVKNVENINEIEVKHSSKTPESNTDEMTRGRRQNAFCCSPMGQASQLMPPIPPPLPMQQQCICMPTDVCCIPMPAVPPPQMHPPLPPPQPCICTPMCCVPIPPPPPPQMAPPQIQPCECIQVTVRVQPGVICPCPPPLPPPPTQMAPPLPPPVCICTPIQQDPCCLPPPPPPPMPPPPQLSGGGQPMCLFQQDPCCTALAAPPIPPPMPAQRAICICTPTQQDTCCLPPPPPPPPQAQMAPIKTTCICTPIQQDLCCLPMQQQAPPLPPPPPPPPICICSPIQQDPCCLPPPPPPPQMAPVPPPMAIQSVTIQCAPICVPPPLPPPPPPMRQPPIVMQCQPMLCQQLQCQPICQCQPGYVPCAQKCCLRYRKVNNNNNHFSPLRNDNNKILKFGTSGNNPTENSNSNAGQLLPINQAAATNPHLVPQAFSTQEKRVVPSVPSSLFPAPISKRTVADKKLTEKHRK</sequence>
<name>A0A914L4E0_MELIC</name>
<dbReference type="AlphaFoldDB" id="A0A914L4E0"/>
<proteinExistence type="predicted"/>
<feature type="region of interest" description="Disordered" evidence="1">
    <location>
        <begin position="482"/>
        <end position="506"/>
    </location>
</feature>